<feature type="transmembrane region" description="Helical" evidence="1">
    <location>
        <begin position="58"/>
        <end position="78"/>
    </location>
</feature>
<keyword evidence="1" id="KW-0472">Membrane</keyword>
<accession>A0AAU7DJH7</accession>
<feature type="transmembrane region" description="Helical" evidence="1">
    <location>
        <begin position="31"/>
        <end position="51"/>
    </location>
</feature>
<evidence type="ECO:0000256" key="1">
    <source>
        <dbReference type="SAM" id="Phobius"/>
    </source>
</evidence>
<gene>
    <name evidence="2" type="ORF">P8935_02690</name>
</gene>
<organism evidence="2">
    <name type="scientific">Telmatobacter sp. DSM 110680</name>
    <dbReference type="NCBI Taxonomy" id="3036704"/>
    <lineage>
        <taxon>Bacteria</taxon>
        <taxon>Pseudomonadati</taxon>
        <taxon>Acidobacteriota</taxon>
        <taxon>Terriglobia</taxon>
        <taxon>Terriglobales</taxon>
        <taxon>Acidobacteriaceae</taxon>
        <taxon>Telmatobacter</taxon>
    </lineage>
</organism>
<evidence type="ECO:0000313" key="2">
    <source>
        <dbReference type="EMBL" id="XBH18247.1"/>
    </source>
</evidence>
<dbReference type="AlphaFoldDB" id="A0AAU7DJH7"/>
<sequence>MKRITIAILFGLVAGLICASGAFYGHILKFSVVTLLWVLLNRAVMGFAIGISNLRVHWAANGAIVGLVVGSIFSYSLFMNLGPVLLPLVNFCVNALFGLMIEFFATKVFKQPALSAPLAQTKIAVHA</sequence>
<keyword evidence="1" id="KW-1133">Transmembrane helix</keyword>
<reference evidence="2" key="1">
    <citation type="submission" date="2023-03" db="EMBL/GenBank/DDBJ databases">
        <title>Edaphobacter sp.</title>
        <authorList>
            <person name="Huber K.J."/>
            <person name="Papendorf J."/>
            <person name="Pilke C."/>
            <person name="Bunk B."/>
            <person name="Sproeer C."/>
            <person name="Pester M."/>
        </authorList>
    </citation>
    <scope>NUCLEOTIDE SEQUENCE</scope>
    <source>
        <strain evidence="2">DSM 110680</strain>
    </source>
</reference>
<dbReference type="EMBL" id="CP121196">
    <property type="protein sequence ID" value="XBH18247.1"/>
    <property type="molecule type" value="Genomic_DNA"/>
</dbReference>
<feature type="transmembrane region" description="Helical" evidence="1">
    <location>
        <begin position="84"/>
        <end position="105"/>
    </location>
</feature>
<protein>
    <recommendedName>
        <fullName evidence="3">DUF1097 domain-containing protein</fullName>
    </recommendedName>
</protein>
<keyword evidence="1" id="KW-0812">Transmembrane</keyword>
<evidence type="ECO:0008006" key="3">
    <source>
        <dbReference type="Google" id="ProtNLM"/>
    </source>
</evidence>
<dbReference type="RefSeq" id="WP_348263470.1">
    <property type="nucleotide sequence ID" value="NZ_CP121196.1"/>
</dbReference>
<proteinExistence type="predicted"/>
<name>A0AAU7DJH7_9BACT</name>